<accession>A0AAW0UGD6</accession>
<proteinExistence type="predicted"/>
<evidence type="ECO:0000313" key="1">
    <source>
        <dbReference type="EMBL" id="KAK8397232.1"/>
    </source>
</evidence>
<organism evidence="1 2">
    <name type="scientific">Scylla paramamosain</name>
    <name type="common">Mud crab</name>
    <dbReference type="NCBI Taxonomy" id="85552"/>
    <lineage>
        <taxon>Eukaryota</taxon>
        <taxon>Metazoa</taxon>
        <taxon>Ecdysozoa</taxon>
        <taxon>Arthropoda</taxon>
        <taxon>Crustacea</taxon>
        <taxon>Multicrustacea</taxon>
        <taxon>Malacostraca</taxon>
        <taxon>Eumalacostraca</taxon>
        <taxon>Eucarida</taxon>
        <taxon>Decapoda</taxon>
        <taxon>Pleocyemata</taxon>
        <taxon>Brachyura</taxon>
        <taxon>Eubrachyura</taxon>
        <taxon>Portunoidea</taxon>
        <taxon>Portunidae</taxon>
        <taxon>Portuninae</taxon>
        <taxon>Scylla</taxon>
    </lineage>
</organism>
<dbReference type="EMBL" id="JARAKH010000014">
    <property type="protein sequence ID" value="KAK8397232.1"/>
    <property type="molecule type" value="Genomic_DNA"/>
</dbReference>
<gene>
    <name evidence="1" type="ORF">O3P69_004743</name>
</gene>
<reference evidence="1 2" key="1">
    <citation type="submission" date="2023-03" db="EMBL/GenBank/DDBJ databases">
        <title>High-quality genome of Scylla paramamosain provides insights in environmental adaptation.</title>
        <authorList>
            <person name="Zhang L."/>
        </authorList>
    </citation>
    <scope>NUCLEOTIDE SEQUENCE [LARGE SCALE GENOMIC DNA]</scope>
    <source>
        <strain evidence="1">LZ_2023a</strain>
        <tissue evidence="1">Muscle</tissue>
    </source>
</reference>
<protein>
    <submittedName>
        <fullName evidence="1">Uncharacterized protein</fullName>
    </submittedName>
</protein>
<dbReference type="AlphaFoldDB" id="A0AAW0UGD6"/>
<sequence>MDAPSPPPSPPHTWLINKPITCSLTCAANGTTPQGRMKRHGYEARVAPAVLVTLAFLTAAPLSNAEKCTVDGSSSKVPPDMSEALKGSYSITVEMSDVIKNETYYVQEVHERRLYHDTMTDTVGVSIWRNGTAVLYQKPTECVLRLGCHQIWHGDGTDKDKNHGSKSFGPSSILRLVKFLQSEYVSGDSLDEGVRSDVWKACANNGEVELGYYYSKPPWNMPDGKFYGGLDASMPLKMDVRLVDGIGALDIYFR</sequence>
<keyword evidence="2" id="KW-1185">Reference proteome</keyword>
<comment type="caution">
    <text evidence="1">The sequence shown here is derived from an EMBL/GenBank/DDBJ whole genome shotgun (WGS) entry which is preliminary data.</text>
</comment>
<name>A0AAW0UGD6_SCYPA</name>
<dbReference type="Proteomes" id="UP001487740">
    <property type="component" value="Unassembled WGS sequence"/>
</dbReference>
<evidence type="ECO:0000313" key="2">
    <source>
        <dbReference type="Proteomes" id="UP001487740"/>
    </source>
</evidence>